<dbReference type="Pfam" id="PF13247">
    <property type="entry name" value="Fer4_11"/>
    <property type="match status" value="2"/>
</dbReference>
<keyword evidence="3" id="KW-0408">Iron</keyword>
<dbReference type="GO" id="GO:0046872">
    <property type="term" value="F:metal ion binding"/>
    <property type="evidence" value="ECO:0007669"/>
    <property type="project" value="UniProtKB-KW"/>
</dbReference>
<dbReference type="PROSITE" id="PS51379">
    <property type="entry name" value="4FE4S_FER_2"/>
    <property type="match status" value="3"/>
</dbReference>
<feature type="domain" description="4Fe-4S ferredoxin-type" evidence="5">
    <location>
        <begin position="55"/>
        <end position="86"/>
    </location>
</feature>
<evidence type="ECO:0000256" key="1">
    <source>
        <dbReference type="ARBA" id="ARBA00022485"/>
    </source>
</evidence>
<dbReference type="EMBL" id="PPUT01000005">
    <property type="protein sequence ID" value="RDC45981.1"/>
    <property type="molecule type" value="Genomic_DNA"/>
</dbReference>
<dbReference type="PANTHER" id="PTHR43177:SF3">
    <property type="entry name" value="PROTEIN NRFC HOMOLOG"/>
    <property type="match status" value="1"/>
</dbReference>
<dbReference type="SUPFAM" id="SSF54862">
    <property type="entry name" value="4Fe-4S ferredoxins"/>
    <property type="match status" value="1"/>
</dbReference>
<feature type="domain" description="4Fe-4S ferredoxin-type" evidence="5">
    <location>
        <begin position="3"/>
        <end position="31"/>
    </location>
</feature>
<comment type="caution">
    <text evidence="6">The sequence shown here is derived from an EMBL/GenBank/DDBJ whole genome shotgun (WGS) entry which is preliminary data.</text>
</comment>
<dbReference type="RefSeq" id="WP_114548557.1">
    <property type="nucleotide sequence ID" value="NZ_AP024470.1"/>
</dbReference>
<feature type="domain" description="4Fe-4S ferredoxin-type" evidence="5">
    <location>
        <begin position="88"/>
        <end position="118"/>
    </location>
</feature>
<dbReference type="PANTHER" id="PTHR43177">
    <property type="entry name" value="PROTEIN NRFC"/>
    <property type="match status" value="1"/>
</dbReference>
<proteinExistence type="predicted"/>
<evidence type="ECO:0000259" key="5">
    <source>
        <dbReference type="PROSITE" id="PS51379"/>
    </source>
</evidence>
<evidence type="ECO:0000313" key="6">
    <source>
        <dbReference type="EMBL" id="RDC45981.1"/>
    </source>
</evidence>
<evidence type="ECO:0000256" key="3">
    <source>
        <dbReference type="ARBA" id="ARBA00023004"/>
    </source>
</evidence>
<organism evidence="6 7">
    <name type="scientific">Adlercreutzia equolifaciens subsp. celatus</name>
    <dbReference type="NCBI Taxonomy" id="394340"/>
    <lineage>
        <taxon>Bacteria</taxon>
        <taxon>Bacillati</taxon>
        <taxon>Actinomycetota</taxon>
        <taxon>Coriobacteriia</taxon>
        <taxon>Eggerthellales</taxon>
        <taxon>Eggerthellaceae</taxon>
        <taxon>Adlercreutzia</taxon>
    </lineage>
</organism>
<keyword evidence="1" id="KW-0004">4Fe-4S</keyword>
<gene>
    <name evidence="6" type="ORF">C1850_02990</name>
</gene>
<keyword evidence="4" id="KW-0411">Iron-sulfur</keyword>
<evidence type="ECO:0000313" key="7">
    <source>
        <dbReference type="Proteomes" id="UP000253805"/>
    </source>
</evidence>
<reference evidence="6 7" key="1">
    <citation type="journal article" date="2018" name="Elife">
        <title>Discovery and characterization of a prevalent human gut bacterial enzyme sufficient for the inactivation of a family of plant toxins.</title>
        <authorList>
            <person name="Koppel N."/>
            <person name="Bisanz J.E."/>
            <person name="Pandelia M.E."/>
            <person name="Turnbaugh P.J."/>
            <person name="Balskus E.P."/>
        </authorList>
    </citation>
    <scope>NUCLEOTIDE SEQUENCE [LARGE SCALE GENOMIC DNA]</scope>
    <source>
        <strain evidence="6 7">OB21 GAM 11</strain>
    </source>
</reference>
<dbReference type="InterPro" id="IPR050954">
    <property type="entry name" value="ET_IronSulfur_Cluster-Binding"/>
</dbReference>
<evidence type="ECO:0000256" key="4">
    <source>
        <dbReference type="ARBA" id="ARBA00023014"/>
    </source>
</evidence>
<sequence length="206" mass="22879">MRYGMVIDLKRCSGCKTCSVVCKVANNIPNDIIWNRVLTEGGNAPDTAGGTWDNPEMQHWPVACQHCENPACTKVCPVGATWKDEQTGIVRQDYDKCIGCRMCLAACPYTGVRSFNWEEPAYYADFALGDADAAKHEKHTVEKCIFCTQRVARGEQPACVADCIGRARHFGDLDDPNSEVSKLLASREYTQLHAEFGTKPSVYYLV</sequence>
<protein>
    <submittedName>
        <fullName evidence="6">4Fe-4S ferredoxin</fullName>
    </submittedName>
</protein>
<dbReference type="InterPro" id="IPR017896">
    <property type="entry name" value="4Fe4S_Fe-S-bd"/>
</dbReference>
<dbReference type="Gene3D" id="3.30.70.20">
    <property type="match status" value="2"/>
</dbReference>
<dbReference type="Proteomes" id="UP000253805">
    <property type="component" value="Unassembled WGS sequence"/>
</dbReference>
<keyword evidence="2" id="KW-0479">Metal-binding</keyword>
<dbReference type="PROSITE" id="PS00198">
    <property type="entry name" value="4FE4S_FER_1"/>
    <property type="match status" value="1"/>
</dbReference>
<accession>A0A369P1J2</accession>
<name>A0A369P1J2_9ACTN</name>
<evidence type="ECO:0000256" key="2">
    <source>
        <dbReference type="ARBA" id="ARBA00022723"/>
    </source>
</evidence>
<dbReference type="InterPro" id="IPR017900">
    <property type="entry name" value="4Fe4S_Fe_S_CS"/>
</dbReference>
<dbReference type="AlphaFoldDB" id="A0A369P1J2"/>
<dbReference type="CDD" id="cd10551">
    <property type="entry name" value="PsrB"/>
    <property type="match status" value="1"/>
</dbReference>
<dbReference type="GO" id="GO:0051539">
    <property type="term" value="F:4 iron, 4 sulfur cluster binding"/>
    <property type="evidence" value="ECO:0007669"/>
    <property type="project" value="UniProtKB-KW"/>
</dbReference>